<feature type="transmembrane region" description="Helical" evidence="1">
    <location>
        <begin position="303"/>
        <end position="328"/>
    </location>
</feature>
<keyword evidence="1" id="KW-0472">Membrane</keyword>
<feature type="chain" id="PRO_5028994078" evidence="2">
    <location>
        <begin position="21"/>
        <end position="559"/>
    </location>
</feature>
<keyword evidence="1" id="KW-1133">Transmembrane helix</keyword>
<feature type="transmembrane region" description="Helical" evidence="1">
    <location>
        <begin position="469"/>
        <end position="491"/>
    </location>
</feature>
<feature type="transmembrane region" description="Helical" evidence="1">
    <location>
        <begin position="440"/>
        <end position="457"/>
    </location>
</feature>
<evidence type="ECO:0000256" key="2">
    <source>
        <dbReference type="SAM" id="SignalP"/>
    </source>
</evidence>
<accession>A0A7E4UM79</accession>
<feature type="signal peptide" evidence="2">
    <location>
        <begin position="1"/>
        <end position="20"/>
    </location>
</feature>
<name>A0A7E4UM79_PANRE</name>
<dbReference type="WBParaSite" id="Pan_g10161.t1">
    <property type="protein sequence ID" value="Pan_g10161.t1"/>
    <property type="gene ID" value="Pan_g10161"/>
</dbReference>
<reference evidence="4" key="2">
    <citation type="submission" date="2020-10" db="UniProtKB">
        <authorList>
            <consortium name="WormBaseParasite"/>
        </authorList>
    </citation>
    <scope>IDENTIFICATION</scope>
</reference>
<dbReference type="Proteomes" id="UP000492821">
    <property type="component" value="Unassembled WGS sequence"/>
</dbReference>
<feature type="transmembrane region" description="Helical" evidence="1">
    <location>
        <begin position="340"/>
        <end position="360"/>
    </location>
</feature>
<sequence>MVLTVFVFIVVPIFIPASSSSKIDRTIFCRNNSLEKLIEIKRSNLDFNGFDTFYRLVFSTCPSNNDVSSDIQAARNGLFKATYLDDYRCKPIDDKEKKQFLESYATQIYLHLFHPGRCILDPAYGNFVNFLFDTENNAVRQAACKKLPDEMKMNCKEKAFSRDIFKYYFERINISYPASESMTVFKFLRDDTVDVIKTDISGLKVIEKGGTTAKSFAVPLVKELMTSNLLMNNYGRVVRELKTRMSLYCQQRAANPDSFGKNDTFKEKFLTYAVRCKDESTLLNSEKTLVYNEIAFCVSIENFYTFVRCFFIAISCIVNVYMLLTLEVSNKSMEIISVRLIRLLFASNVIFLTTDIWFIVESFYPIIPPGNNYHFVQAEGAFDGDLWDNVTYYVSMESVRMTMDFRVEKSDFNMSDTSFSGIAIRTILVVQNTLLNISRTYAGSINFCVMFFVLYDLRRSYHGFLKSSALLWFKGIVGSMFVIVTVLYIAAGALQFIVLTKVNEHVKETNSMIQNMKITNTSETPRYVSMTFITTKIEKITVLQKKSQATDTFFIFTPT</sequence>
<dbReference type="AlphaFoldDB" id="A0A7E4UM79"/>
<keyword evidence="1" id="KW-0812">Transmembrane</keyword>
<organism evidence="3 4">
    <name type="scientific">Panagrellus redivivus</name>
    <name type="common">Microworm</name>
    <dbReference type="NCBI Taxonomy" id="6233"/>
    <lineage>
        <taxon>Eukaryota</taxon>
        <taxon>Metazoa</taxon>
        <taxon>Ecdysozoa</taxon>
        <taxon>Nematoda</taxon>
        <taxon>Chromadorea</taxon>
        <taxon>Rhabditida</taxon>
        <taxon>Tylenchina</taxon>
        <taxon>Panagrolaimomorpha</taxon>
        <taxon>Panagrolaimoidea</taxon>
        <taxon>Panagrolaimidae</taxon>
        <taxon>Panagrellus</taxon>
    </lineage>
</organism>
<evidence type="ECO:0000256" key="1">
    <source>
        <dbReference type="SAM" id="Phobius"/>
    </source>
</evidence>
<reference evidence="3" key="1">
    <citation type="journal article" date="2013" name="Genetics">
        <title>The draft genome and transcriptome of Panagrellus redivivus are shaped by the harsh demands of a free-living lifestyle.</title>
        <authorList>
            <person name="Srinivasan J."/>
            <person name="Dillman A.R."/>
            <person name="Macchietto M.G."/>
            <person name="Heikkinen L."/>
            <person name="Lakso M."/>
            <person name="Fracchia K.M."/>
            <person name="Antoshechkin I."/>
            <person name="Mortazavi A."/>
            <person name="Wong G."/>
            <person name="Sternberg P.W."/>
        </authorList>
    </citation>
    <scope>NUCLEOTIDE SEQUENCE [LARGE SCALE GENOMIC DNA]</scope>
    <source>
        <strain evidence="3">MT8872</strain>
    </source>
</reference>
<evidence type="ECO:0000313" key="4">
    <source>
        <dbReference type="WBParaSite" id="Pan_g10161.t1"/>
    </source>
</evidence>
<evidence type="ECO:0000313" key="3">
    <source>
        <dbReference type="Proteomes" id="UP000492821"/>
    </source>
</evidence>
<proteinExistence type="predicted"/>
<keyword evidence="3" id="KW-1185">Reference proteome</keyword>
<protein>
    <submittedName>
        <fullName evidence="4">G_PROTEIN_RECEP_F1_2 domain-containing protein</fullName>
    </submittedName>
</protein>
<keyword evidence="2" id="KW-0732">Signal</keyword>